<comment type="caution">
    <text evidence="1">The sequence shown here is derived from an EMBL/GenBank/DDBJ whole genome shotgun (WGS) entry which is preliminary data.</text>
</comment>
<name>I5BQD8_9BACT</name>
<dbReference type="EMBL" id="AJYA01000117">
    <property type="protein sequence ID" value="EIM71790.1"/>
    <property type="molecule type" value="Genomic_DNA"/>
</dbReference>
<evidence type="ECO:0000313" key="1">
    <source>
        <dbReference type="EMBL" id="EIM71790.1"/>
    </source>
</evidence>
<proteinExistence type="predicted"/>
<dbReference type="Proteomes" id="UP000005551">
    <property type="component" value="Unassembled WGS sequence"/>
</dbReference>
<organism evidence="1 2">
    <name type="scientific">Nitritalea halalkaliphila LW7</name>
    <dbReference type="NCBI Taxonomy" id="1189621"/>
    <lineage>
        <taxon>Bacteria</taxon>
        <taxon>Pseudomonadati</taxon>
        <taxon>Bacteroidota</taxon>
        <taxon>Cytophagia</taxon>
        <taxon>Cytophagales</taxon>
        <taxon>Cyclobacteriaceae</taxon>
        <taxon>Nitritalea</taxon>
    </lineage>
</organism>
<reference evidence="1 2" key="1">
    <citation type="submission" date="2012-05" db="EMBL/GenBank/DDBJ databases">
        <title>Genome sequence of Nitritalea halalkaliphila LW7.</title>
        <authorList>
            <person name="Jangir P.K."/>
            <person name="Singh A."/>
            <person name="Shivaji S."/>
            <person name="Sharma R."/>
        </authorList>
    </citation>
    <scope>NUCLEOTIDE SEQUENCE [LARGE SCALE GENOMIC DNA]</scope>
    <source>
        <strain evidence="1 2">LW7</strain>
    </source>
</reference>
<keyword evidence="2" id="KW-1185">Reference proteome</keyword>
<protein>
    <submittedName>
        <fullName evidence="1">Uncharacterized protein</fullName>
    </submittedName>
</protein>
<sequence length="67" mass="6794">MFLSSPCSGINPSPTSILIAERFSPILLPVIPLQKGITSAGAMISNVETSPIDTIPAATGTAPTVEA</sequence>
<accession>I5BQD8</accession>
<evidence type="ECO:0000313" key="2">
    <source>
        <dbReference type="Proteomes" id="UP000005551"/>
    </source>
</evidence>
<dbReference type="AlphaFoldDB" id="I5BQD8"/>
<dbReference type="STRING" id="1189621.A3SI_20252"/>
<gene>
    <name evidence="1" type="ORF">A3SI_20252</name>
</gene>